<protein>
    <recommendedName>
        <fullName evidence="11">Sphingomyelin phosphodiesterase</fullName>
    </recommendedName>
</protein>
<evidence type="ECO:0000313" key="16">
    <source>
        <dbReference type="EMBL" id="CDW80291.1"/>
    </source>
</evidence>
<dbReference type="InterPro" id="IPR008139">
    <property type="entry name" value="SaposinB_dom"/>
</dbReference>
<keyword evidence="5 14" id="KW-0732">Signal</keyword>
<dbReference type="InterPro" id="IPR011001">
    <property type="entry name" value="Saposin-like"/>
</dbReference>
<feature type="binding site" evidence="12">
    <location>
        <position position="452"/>
    </location>
    <ligand>
        <name>Zn(2+)</name>
        <dbReference type="ChEBI" id="CHEBI:29105"/>
        <label>1</label>
    </ligand>
</feature>
<reference evidence="16 17" key="1">
    <citation type="submission" date="2014-06" db="EMBL/GenBank/DDBJ databases">
        <authorList>
            <person name="Swart Estienne"/>
        </authorList>
    </citation>
    <scope>NUCLEOTIDE SEQUENCE [LARGE SCALE GENOMIC DNA]</scope>
    <source>
        <strain evidence="16 17">130c</strain>
    </source>
</reference>
<gene>
    <name evidence="16" type="primary">Contig11544.g12349</name>
    <name evidence="16" type="ORF">STYLEM_9288</name>
</gene>
<feature type="binding site" evidence="12">
    <location>
        <position position="417"/>
    </location>
    <ligand>
        <name>Zn(2+)</name>
        <dbReference type="ChEBI" id="CHEBI:29105"/>
        <label>2</label>
    </ligand>
</feature>
<organism evidence="16 17">
    <name type="scientific">Stylonychia lemnae</name>
    <name type="common">Ciliate</name>
    <dbReference type="NCBI Taxonomy" id="5949"/>
    <lineage>
        <taxon>Eukaryota</taxon>
        <taxon>Sar</taxon>
        <taxon>Alveolata</taxon>
        <taxon>Ciliophora</taxon>
        <taxon>Intramacronucleata</taxon>
        <taxon>Spirotrichea</taxon>
        <taxon>Stichotrichia</taxon>
        <taxon>Sporadotrichida</taxon>
        <taxon>Oxytrichidae</taxon>
        <taxon>Stylonychinae</taxon>
        <taxon>Stylonychia</taxon>
    </lineage>
</organism>
<dbReference type="AlphaFoldDB" id="A0A078AEM1"/>
<evidence type="ECO:0000256" key="7">
    <source>
        <dbReference type="ARBA" id="ARBA00022833"/>
    </source>
</evidence>
<feature type="disulfide bond" evidence="13">
    <location>
        <begin position="96"/>
        <end position="108"/>
    </location>
</feature>
<dbReference type="InterPro" id="IPR011160">
    <property type="entry name" value="Sphingomy_PDE"/>
</dbReference>
<feature type="disulfide bond" evidence="13">
    <location>
        <begin position="570"/>
        <end position="574"/>
    </location>
</feature>
<dbReference type="InterPro" id="IPR045473">
    <property type="entry name" value="ASM_C"/>
</dbReference>
<dbReference type="InterPro" id="IPR004843">
    <property type="entry name" value="Calcineurin-like_PHP"/>
</dbReference>
<keyword evidence="4 12" id="KW-0479">Metal-binding</keyword>
<feature type="binding site" evidence="12">
    <location>
        <position position="265"/>
    </location>
    <ligand>
        <name>Zn(2+)</name>
        <dbReference type="ChEBI" id="CHEBI:29105"/>
        <label>1</label>
    </ligand>
</feature>
<feature type="binding site" evidence="12">
    <location>
        <position position="196"/>
    </location>
    <ligand>
        <name>Zn(2+)</name>
        <dbReference type="ChEBI" id="CHEBI:29105"/>
        <label>1</label>
    </ligand>
</feature>
<dbReference type="PROSITE" id="PS50015">
    <property type="entry name" value="SAP_B"/>
    <property type="match status" value="1"/>
</dbReference>
<dbReference type="Pfam" id="PF00149">
    <property type="entry name" value="Metallophos"/>
    <property type="match status" value="1"/>
</dbReference>
<feature type="binding site" evidence="12">
    <location>
        <position position="307"/>
    </location>
    <ligand>
        <name>Zn(2+)</name>
        <dbReference type="ChEBI" id="CHEBI:29105"/>
        <label>2</label>
    </ligand>
</feature>
<dbReference type="OMA" id="VWSQTRK"/>
<dbReference type="SMART" id="SM00741">
    <property type="entry name" value="SapB"/>
    <property type="match status" value="1"/>
</dbReference>
<dbReference type="Pfam" id="PF19272">
    <property type="entry name" value="ASMase_C"/>
    <property type="match status" value="1"/>
</dbReference>
<dbReference type="CDD" id="cd00842">
    <property type="entry name" value="MPP_ASMase"/>
    <property type="match status" value="1"/>
</dbReference>
<comment type="cofactor">
    <cofactor evidence="12">
        <name>Zn(2+)</name>
        <dbReference type="ChEBI" id="CHEBI:29105"/>
    </cofactor>
    <text evidence="12">Binds 2 Zn(2+) ions per subunit.</text>
</comment>
<evidence type="ECO:0000256" key="1">
    <source>
        <dbReference type="ARBA" id="ARBA00004613"/>
    </source>
</evidence>
<evidence type="ECO:0000256" key="11">
    <source>
        <dbReference type="PIRNR" id="PIRNR000948"/>
    </source>
</evidence>
<evidence type="ECO:0000256" key="8">
    <source>
        <dbReference type="ARBA" id="ARBA00023157"/>
    </source>
</evidence>
<feature type="chain" id="PRO_5001729454" description="Sphingomyelin phosphodiesterase" evidence="14">
    <location>
        <begin position="23"/>
        <end position="628"/>
    </location>
</feature>
<feature type="disulfide bond" evidence="13">
    <location>
        <begin position="68"/>
        <end position="134"/>
    </location>
</feature>
<evidence type="ECO:0000259" key="15">
    <source>
        <dbReference type="PROSITE" id="PS50015"/>
    </source>
</evidence>
<comment type="function">
    <text evidence="11">Converts sphingomyelin to ceramide.</text>
</comment>
<evidence type="ECO:0000256" key="6">
    <source>
        <dbReference type="ARBA" id="ARBA00022801"/>
    </source>
</evidence>
<evidence type="ECO:0000256" key="13">
    <source>
        <dbReference type="PIRSR" id="PIRSR000948-2"/>
    </source>
</evidence>
<dbReference type="PANTHER" id="PTHR10340">
    <property type="entry name" value="SPHINGOMYELIN PHOSPHODIESTERASE"/>
    <property type="match status" value="1"/>
</dbReference>
<evidence type="ECO:0000256" key="14">
    <source>
        <dbReference type="SAM" id="SignalP"/>
    </source>
</evidence>
<sequence>MLQRSMQVLLFSTILTVTSVSAQNSFLKEDNQIDKLEQTLQNNNQPNQIHSNYKSGQRVEGFIGCQLCKLGVSEIDKLFTSTSAVDILEKVATLICADFVMTTNSTVCHGAVKEMGDIIVPVIAQSILSPDYFCSEFLTQCSNSSYYIFEADQFVSDLLKTKPDSIKDNEYLNNLYNSIQGSQRKTLKVVQIADPHVDFAYAVGADAQCNMPLCCRAENGFPTEPSRQAEQWGSYLCDIPPTVLEHMLNFVRTDVQPDLLLWTGDNSPHNVWENSNSEVANATTNITKMIKQAFKGSNITVYPIIGNHDTWPVNVQDFDFANSNIQINAIAESWIEWLDSETLTNFAKFGYYSQVLKLKDGRVFPNTKVIAINTQACNNQNWELIKNRYDPGNEIEWLQAELASIEQMKGQAIIIAHIPTNGDCVHGWGHRFRGLMERYQHIVRFSLFGHTHDDSFSISQSIMDSKNIGINIVAGSMTSYQNMNPSFTVIEIDEELMIPLNIQTYYFNISQANLGKPEWKVLHDFTQYYGLKNLSPDSLFQLALSIRNNEQLSDLYEWNKGRQYGNPTKCDAQCRLKAYCDIVSTEYFQQQTCKGRPTYDFLKDPATALINLLVNPWLKKGPSEAIIQ</sequence>
<dbReference type="PANTHER" id="PTHR10340:SF57">
    <property type="entry name" value="METALLOPHOS DOMAIN-CONTAINING PROTEIN"/>
    <property type="match status" value="1"/>
</dbReference>
<dbReference type="GO" id="GO:0006685">
    <property type="term" value="P:sphingomyelin catabolic process"/>
    <property type="evidence" value="ECO:0007669"/>
    <property type="project" value="UniProtKB-UniRule"/>
</dbReference>
<dbReference type="GO" id="GO:0016798">
    <property type="term" value="F:hydrolase activity, acting on glycosyl bonds"/>
    <property type="evidence" value="ECO:0007669"/>
    <property type="project" value="UniProtKB-KW"/>
</dbReference>
<dbReference type="InParanoid" id="A0A078AEM1"/>
<dbReference type="GO" id="GO:0046872">
    <property type="term" value="F:metal ion binding"/>
    <property type="evidence" value="ECO:0007669"/>
    <property type="project" value="UniProtKB-KW"/>
</dbReference>
<dbReference type="Proteomes" id="UP000039865">
    <property type="component" value="Unassembled WGS sequence"/>
</dbReference>
<feature type="signal peptide" evidence="14">
    <location>
        <begin position="1"/>
        <end position="22"/>
    </location>
</feature>
<evidence type="ECO:0000256" key="9">
    <source>
        <dbReference type="ARBA" id="ARBA00023180"/>
    </source>
</evidence>
<dbReference type="SUPFAM" id="SSF47862">
    <property type="entry name" value="Saposin"/>
    <property type="match status" value="1"/>
</dbReference>
<keyword evidence="9" id="KW-0325">Glycoprotein</keyword>
<feature type="binding site" evidence="12">
    <location>
        <position position="450"/>
    </location>
    <ligand>
        <name>Zn(2+)</name>
        <dbReference type="ChEBI" id="CHEBI:29105"/>
        <label>2</label>
    </ligand>
</feature>
<evidence type="ECO:0000256" key="2">
    <source>
        <dbReference type="ARBA" id="ARBA00008234"/>
    </source>
</evidence>
<dbReference type="InterPro" id="IPR029052">
    <property type="entry name" value="Metallo-depent_PP-like"/>
</dbReference>
<proteinExistence type="inferred from homology"/>
<dbReference type="Gene3D" id="3.60.21.10">
    <property type="match status" value="1"/>
</dbReference>
<dbReference type="InterPro" id="IPR041805">
    <property type="entry name" value="ASMase/PPN1_MPP"/>
</dbReference>
<keyword evidence="3" id="KW-0964">Secreted</keyword>
<accession>A0A078AEM1</accession>
<comment type="subcellular location">
    <subcellularLocation>
        <location evidence="1">Secreted</location>
    </subcellularLocation>
</comment>
<feature type="disulfide bond" evidence="13">
    <location>
        <begin position="377"/>
        <end position="424"/>
    </location>
</feature>
<evidence type="ECO:0000256" key="10">
    <source>
        <dbReference type="ARBA" id="ARBA00023295"/>
    </source>
</evidence>
<keyword evidence="7 12" id="KW-0862">Zinc</keyword>
<keyword evidence="6 11" id="KW-0378">Hydrolase</keyword>
<dbReference type="SUPFAM" id="SSF56300">
    <property type="entry name" value="Metallo-dependent phosphatases"/>
    <property type="match status" value="1"/>
</dbReference>
<evidence type="ECO:0000256" key="5">
    <source>
        <dbReference type="ARBA" id="ARBA00022729"/>
    </source>
</evidence>
<evidence type="ECO:0000256" key="12">
    <source>
        <dbReference type="PIRSR" id="PIRSR000948-1"/>
    </source>
</evidence>
<dbReference type="PIRSF" id="PIRSF000948">
    <property type="entry name" value="Sphingomy_PDE"/>
    <property type="match status" value="1"/>
</dbReference>
<dbReference type="GO" id="GO:0004767">
    <property type="term" value="F:sphingomyelin phosphodiesterase activity"/>
    <property type="evidence" value="ECO:0007669"/>
    <property type="project" value="UniProtKB-UniRule"/>
</dbReference>
<dbReference type="GO" id="GO:0005576">
    <property type="term" value="C:extracellular region"/>
    <property type="evidence" value="ECO:0007669"/>
    <property type="project" value="UniProtKB-SubCell"/>
</dbReference>
<feature type="disulfide bond" evidence="13">
    <location>
        <begin position="215"/>
        <end position="237"/>
    </location>
</feature>
<evidence type="ECO:0000313" key="17">
    <source>
        <dbReference type="Proteomes" id="UP000039865"/>
    </source>
</evidence>
<keyword evidence="8 13" id="KW-1015">Disulfide bond</keyword>
<feature type="domain" description="Saposin B-type" evidence="15">
    <location>
        <begin position="61"/>
        <end position="145"/>
    </location>
</feature>
<comment type="similarity">
    <text evidence="2 11">Belongs to the acid sphingomyelinase family.</text>
</comment>
<dbReference type="Gene3D" id="1.10.225.10">
    <property type="entry name" value="Saposin-like"/>
    <property type="match status" value="1"/>
</dbReference>
<dbReference type="GO" id="GO:0016020">
    <property type="term" value="C:membrane"/>
    <property type="evidence" value="ECO:0007669"/>
    <property type="project" value="GOC"/>
</dbReference>
<keyword evidence="17" id="KW-1185">Reference proteome</keyword>
<feature type="disulfide bond" evidence="13">
    <location>
        <begin position="209"/>
        <end position="214"/>
    </location>
</feature>
<keyword evidence="10 11" id="KW-0326">Glycosidase</keyword>
<evidence type="ECO:0000256" key="3">
    <source>
        <dbReference type="ARBA" id="ARBA00022525"/>
    </source>
</evidence>
<dbReference type="GO" id="GO:0046513">
    <property type="term" value="P:ceramide biosynthetic process"/>
    <property type="evidence" value="ECO:0007669"/>
    <property type="project" value="UniProtKB-ARBA"/>
</dbReference>
<feature type="binding site" evidence="12">
    <location>
        <position position="265"/>
    </location>
    <ligand>
        <name>Zn(2+)</name>
        <dbReference type="ChEBI" id="CHEBI:29105"/>
        <label>2</label>
    </ligand>
</feature>
<name>A0A078AEM1_STYLE</name>
<feature type="binding site" evidence="12">
    <location>
        <position position="194"/>
    </location>
    <ligand>
        <name>Zn(2+)</name>
        <dbReference type="ChEBI" id="CHEBI:29105"/>
        <label>1</label>
    </ligand>
</feature>
<dbReference type="EMBL" id="CCKQ01008831">
    <property type="protein sequence ID" value="CDW80291.1"/>
    <property type="molecule type" value="Genomic_DNA"/>
</dbReference>
<evidence type="ECO:0000256" key="4">
    <source>
        <dbReference type="ARBA" id="ARBA00022723"/>
    </source>
</evidence>
<dbReference type="OrthoDB" id="310454at2759"/>